<dbReference type="CDD" id="cd14066">
    <property type="entry name" value="STKc_IRAK"/>
    <property type="match status" value="1"/>
</dbReference>
<evidence type="ECO:0000256" key="9">
    <source>
        <dbReference type="ARBA" id="ARBA00022777"/>
    </source>
</evidence>
<dbReference type="CDD" id="cd00054">
    <property type="entry name" value="EGF_CA"/>
    <property type="match status" value="1"/>
</dbReference>
<evidence type="ECO:0000256" key="18">
    <source>
        <dbReference type="SAM" id="SignalP"/>
    </source>
</evidence>
<dbReference type="FunFam" id="2.10.25.10:FF:001134">
    <property type="entry name" value="Putative wall-associated receptor protein kinase family protein"/>
    <property type="match status" value="1"/>
</dbReference>
<dbReference type="EMBL" id="CM000763">
    <property type="protein sequence ID" value="KXG31318.1"/>
    <property type="molecule type" value="Genomic_DNA"/>
</dbReference>
<evidence type="ECO:0000256" key="8">
    <source>
        <dbReference type="ARBA" id="ARBA00022741"/>
    </source>
</evidence>
<dbReference type="FunCoup" id="A0A194YSV1">
    <property type="interactions" value="10"/>
</dbReference>
<dbReference type="SMART" id="SM00220">
    <property type="entry name" value="S_TKc"/>
    <property type="match status" value="1"/>
</dbReference>
<dbReference type="InterPro" id="IPR045274">
    <property type="entry name" value="WAK-like"/>
</dbReference>
<dbReference type="GO" id="GO:0007166">
    <property type="term" value="P:cell surface receptor signaling pathway"/>
    <property type="evidence" value="ECO:0000318"/>
    <property type="project" value="GO_Central"/>
</dbReference>
<keyword evidence="14" id="KW-0325">Glycoprotein</keyword>
<keyword evidence="4" id="KW-0808">Transferase</keyword>
<evidence type="ECO:0000256" key="1">
    <source>
        <dbReference type="ARBA" id="ARBA00004479"/>
    </source>
</evidence>
<keyword evidence="13" id="KW-1015">Disulfide bond</keyword>
<dbReference type="SMART" id="SM00181">
    <property type="entry name" value="EGF"/>
    <property type="match status" value="2"/>
</dbReference>
<dbReference type="OMA" id="IKRSKMM"/>
<name>A0A194YSV1_SORBI</name>
<evidence type="ECO:0000256" key="11">
    <source>
        <dbReference type="ARBA" id="ARBA00022989"/>
    </source>
</evidence>
<dbReference type="Pfam" id="PF07714">
    <property type="entry name" value="PK_Tyr_Ser-Thr"/>
    <property type="match status" value="1"/>
</dbReference>
<organism evidence="20 21">
    <name type="scientific">Sorghum bicolor</name>
    <name type="common">Sorghum</name>
    <name type="synonym">Sorghum vulgare</name>
    <dbReference type="NCBI Taxonomy" id="4558"/>
    <lineage>
        <taxon>Eukaryota</taxon>
        <taxon>Viridiplantae</taxon>
        <taxon>Streptophyta</taxon>
        <taxon>Embryophyta</taxon>
        <taxon>Tracheophyta</taxon>
        <taxon>Spermatophyta</taxon>
        <taxon>Magnoliopsida</taxon>
        <taxon>Liliopsida</taxon>
        <taxon>Poales</taxon>
        <taxon>Poaceae</taxon>
        <taxon>PACMAD clade</taxon>
        <taxon>Panicoideae</taxon>
        <taxon>Andropogonodae</taxon>
        <taxon>Andropogoneae</taxon>
        <taxon>Sorghinae</taxon>
        <taxon>Sorghum</taxon>
    </lineage>
</organism>
<proteinExistence type="predicted"/>
<evidence type="ECO:0000313" key="20">
    <source>
        <dbReference type="EMBL" id="KXG31318.1"/>
    </source>
</evidence>
<reference evidence="21" key="2">
    <citation type="journal article" date="2018" name="Plant J.">
        <title>The Sorghum bicolor reference genome: improved assembly, gene annotations, a transcriptome atlas, and signatures of genome organization.</title>
        <authorList>
            <person name="McCormick R.F."/>
            <person name="Truong S.K."/>
            <person name="Sreedasyam A."/>
            <person name="Jenkins J."/>
            <person name="Shu S."/>
            <person name="Sims D."/>
            <person name="Kennedy M."/>
            <person name="Amirebrahimi M."/>
            <person name="Weers B.D."/>
            <person name="McKinley B."/>
            <person name="Mattison A."/>
            <person name="Morishige D.T."/>
            <person name="Grimwood J."/>
            <person name="Schmutz J."/>
            <person name="Mullet J.E."/>
        </authorList>
    </citation>
    <scope>NUCLEOTIDE SEQUENCE [LARGE SCALE GENOMIC DNA]</scope>
    <source>
        <strain evidence="21">cv. BTx623</strain>
    </source>
</reference>
<dbReference type="InterPro" id="IPR008271">
    <property type="entry name" value="Ser/Thr_kinase_AS"/>
</dbReference>
<dbReference type="InterPro" id="IPR000742">
    <property type="entry name" value="EGF"/>
</dbReference>
<dbReference type="PROSITE" id="PS00108">
    <property type="entry name" value="PROTEIN_KINASE_ST"/>
    <property type="match status" value="1"/>
</dbReference>
<evidence type="ECO:0000256" key="7">
    <source>
        <dbReference type="ARBA" id="ARBA00022737"/>
    </source>
</evidence>
<dbReference type="GO" id="GO:0005886">
    <property type="term" value="C:plasma membrane"/>
    <property type="evidence" value="ECO:0000318"/>
    <property type="project" value="GO_Central"/>
</dbReference>
<keyword evidence="8 15" id="KW-0547">Nucleotide-binding</keyword>
<dbReference type="PROSITE" id="PS00010">
    <property type="entry name" value="ASX_HYDROXYL"/>
    <property type="match status" value="1"/>
</dbReference>
<evidence type="ECO:0000256" key="4">
    <source>
        <dbReference type="ARBA" id="ARBA00022679"/>
    </source>
</evidence>
<feature type="chain" id="PRO_5008269042" description="Protein kinase domain-containing protein" evidence="18">
    <location>
        <begin position="42"/>
        <end position="789"/>
    </location>
</feature>
<keyword evidence="7" id="KW-0677">Repeat</keyword>
<feature type="transmembrane region" description="Helical" evidence="17">
    <location>
        <begin position="386"/>
        <end position="412"/>
    </location>
</feature>
<evidence type="ECO:0000256" key="16">
    <source>
        <dbReference type="SAM" id="MobiDB-lite"/>
    </source>
</evidence>
<evidence type="ECO:0000256" key="12">
    <source>
        <dbReference type="ARBA" id="ARBA00023136"/>
    </source>
</evidence>
<dbReference type="PROSITE" id="PS50011">
    <property type="entry name" value="PROTEIN_KINASE_DOM"/>
    <property type="match status" value="1"/>
</dbReference>
<evidence type="ECO:0000313" key="21">
    <source>
        <dbReference type="Proteomes" id="UP000000768"/>
    </source>
</evidence>
<dbReference type="PROSITE" id="PS01187">
    <property type="entry name" value="EGF_CA"/>
    <property type="match status" value="1"/>
</dbReference>
<evidence type="ECO:0000259" key="19">
    <source>
        <dbReference type="PROSITE" id="PS50011"/>
    </source>
</evidence>
<dbReference type="SMART" id="SM00179">
    <property type="entry name" value="EGF_CA"/>
    <property type="match status" value="1"/>
</dbReference>
<feature type="signal peptide" evidence="18">
    <location>
        <begin position="1"/>
        <end position="41"/>
    </location>
</feature>
<evidence type="ECO:0000256" key="15">
    <source>
        <dbReference type="PROSITE-ProRule" id="PRU10141"/>
    </source>
</evidence>
<gene>
    <name evidence="20" type="ORF">SORBI_3004G338200</name>
</gene>
<keyword evidence="12 17" id="KW-0472">Membrane</keyword>
<accession>A0A194YSV1</accession>
<evidence type="ECO:0000256" key="5">
    <source>
        <dbReference type="ARBA" id="ARBA00022692"/>
    </source>
</evidence>
<dbReference type="Gene3D" id="3.30.200.20">
    <property type="entry name" value="Phosphorylase Kinase, domain 1"/>
    <property type="match status" value="1"/>
</dbReference>
<dbReference type="PROSITE" id="PS00107">
    <property type="entry name" value="PROTEIN_KINASE_ATP"/>
    <property type="match status" value="1"/>
</dbReference>
<dbReference type="FunFam" id="1.10.510.10:FF:000084">
    <property type="entry name" value="Wall-associated receptor kinase 2"/>
    <property type="match status" value="1"/>
</dbReference>
<feature type="binding site" evidence="15">
    <location>
        <position position="493"/>
    </location>
    <ligand>
        <name>ATP</name>
        <dbReference type="ChEBI" id="CHEBI:30616"/>
    </ligand>
</feature>
<keyword evidence="2" id="KW-0723">Serine/threonine-protein kinase</keyword>
<dbReference type="Pfam" id="PF13947">
    <property type="entry name" value="GUB_WAK_bind"/>
    <property type="match status" value="1"/>
</dbReference>
<dbReference type="InterPro" id="IPR000152">
    <property type="entry name" value="EGF-type_Asp/Asn_hydroxyl_site"/>
</dbReference>
<dbReference type="AlphaFoldDB" id="A0A194YSV1"/>
<keyword evidence="5 17" id="KW-0812">Transmembrane</keyword>
<dbReference type="GO" id="GO:0004674">
    <property type="term" value="F:protein serine/threonine kinase activity"/>
    <property type="evidence" value="ECO:0007669"/>
    <property type="project" value="UniProtKB-KW"/>
</dbReference>
<comment type="subcellular location">
    <subcellularLocation>
        <location evidence="1">Membrane</location>
        <topology evidence="1">Single-pass type I membrane protein</topology>
    </subcellularLocation>
</comment>
<dbReference type="Gramene" id="KXG31318">
    <property type="protein sequence ID" value="KXG31318"/>
    <property type="gene ID" value="SORBI_3004G338200"/>
</dbReference>
<dbReference type="InterPro" id="IPR025287">
    <property type="entry name" value="WAK_GUB"/>
</dbReference>
<evidence type="ECO:0000256" key="2">
    <source>
        <dbReference type="ARBA" id="ARBA00022527"/>
    </source>
</evidence>
<dbReference type="Proteomes" id="UP000000768">
    <property type="component" value="Chromosome 4"/>
</dbReference>
<dbReference type="InterPro" id="IPR001245">
    <property type="entry name" value="Ser-Thr/Tyr_kinase_cat_dom"/>
</dbReference>
<feature type="region of interest" description="Disordered" evidence="16">
    <location>
        <begin position="1"/>
        <end position="20"/>
    </location>
</feature>
<dbReference type="InParanoid" id="A0A194YSV1"/>
<reference evidence="20 21" key="1">
    <citation type="journal article" date="2009" name="Nature">
        <title>The Sorghum bicolor genome and the diversification of grasses.</title>
        <authorList>
            <person name="Paterson A.H."/>
            <person name="Bowers J.E."/>
            <person name="Bruggmann R."/>
            <person name="Dubchak I."/>
            <person name="Grimwood J."/>
            <person name="Gundlach H."/>
            <person name="Haberer G."/>
            <person name="Hellsten U."/>
            <person name="Mitros T."/>
            <person name="Poliakov A."/>
            <person name="Schmutz J."/>
            <person name="Spannagl M."/>
            <person name="Tang H."/>
            <person name="Wang X."/>
            <person name="Wicker T."/>
            <person name="Bharti A.K."/>
            <person name="Chapman J."/>
            <person name="Feltus F.A."/>
            <person name="Gowik U."/>
            <person name="Grigoriev I.V."/>
            <person name="Lyons E."/>
            <person name="Maher C.A."/>
            <person name="Martis M."/>
            <person name="Narechania A."/>
            <person name="Otillar R.P."/>
            <person name="Penning B.W."/>
            <person name="Salamov A.A."/>
            <person name="Wang Y."/>
            <person name="Zhang L."/>
            <person name="Carpita N.C."/>
            <person name="Freeling M."/>
            <person name="Gingle A.R."/>
            <person name="Hash C.T."/>
            <person name="Keller B."/>
            <person name="Klein P."/>
            <person name="Kresovich S."/>
            <person name="McCann M.C."/>
            <person name="Ming R."/>
            <person name="Peterson D.G."/>
            <person name="Mehboob-ur-Rahman"/>
            <person name="Ware D."/>
            <person name="Westhoff P."/>
            <person name="Mayer K.F."/>
            <person name="Messing J."/>
            <person name="Rokhsar D.S."/>
        </authorList>
    </citation>
    <scope>NUCLEOTIDE SEQUENCE [LARGE SCALE GENOMIC DNA]</scope>
    <source>
        <strain evidence="21">cv. BTx623</strain>
    </source>
</reference>
<dbReference type="GO" id="GO:0005509">
    <property type="term" value="F:calcium ion binding"/>
    <property type="evidence" value="ECO:0007669"/>
    <property type="project" value="InterPro"/>
</dbReference>
<evidence type="ECO:0000256" key="10">
    <source>
        <dbReference type="ARBA" id="ARBA00022840"/>
    </source>
</evidence>
<dbReference type="PANTHER" id="PTHR27005:SF394">
    <property type="entry name" value="OS02G0808100 PROTEIN"/>
    <property type="match status" value="1"/>
</dbReference>
<dbReference type="FunFam" id="3.30.200.20:FF:000043">
    <property type="entry name" value="Wall-associated receptor kinase 2"/>
    <property type="match status" value="1"/>
</dbReference>
<dbReference type="STRING" id="4558.A0A194YSV1"/>
<feature type="domain" description="Protein kinase" evidence="19">
    <location>
        <begin position="465"/>
        <end position="747"/>
    </location>
</feature>
<evidence type="ECO:0000256" key="17">
    <source>
        <dbReference type="SAM" id="Phobius"/>
    </source>
</evidence>
<dbReference type="Gene3D" id="2.10.25.10">
    <property type="entry name" value="Laminin"/>
    <property type="match status" value="1"/>
</dbReference>
<keyword evidence="10 15" id="KW-0067">ATP-binding</keyword>
<dbReference type="InterPro" id="IPR009030">
    <property type="entry name" value="Growth_fac_rcpt_cys_sf"/>
</dbReference>
<dbReference type="InterPro" id="IPR017441">
    <property type="entry name" value="Protein_kinase_ATP_BS"/>
</dbReference>
<dbReference type="InterPro" id="IPR018097">
    <property type="entry name" value="EGF_Ca-bd_CS"/>
</dbReference>
<dbReference type="GO" id="GO:0005524">
    <property type="term" value="F:ATP binding"/>
    <property type="evidence" value="ECO:0007669"/>
    <property type="project" value="UniProtKB-UniRule"/>
</dbReference>
<keyword evidence="11 17" id="KW-1133">Transmembrane helix</keyword>
<dbReference type="GO" id="GO:0030247">
    <property type="term" value="F:polysaccharide binding"/>
    <property type="evidence" value="ECO:0007669"/>
    <property type="project" value="InterPro"/>
</dbReference>
<evidence type="ECO:0000256" key="14">
    <source>
        <dbReference type="ARBA" id="ARBA00023180"/>
    </source>
</evidence>
<protein>
    <recommendedName>
        <fullName evidence="19">Protein kinase domain-containing protein</fullName>
    </recommendedName>
</protein>
<dbReference type="Gene3D" id="1.10.510.10">
    <property type="entry name" value="Transferase(Phosphotransferase) domain 1"/>
    <property type="match status" value="1"/>
</dbReference>
<dbReference type="InterPro" id="IPR011009">
    <property type="entry name" value="Kinase-like_dom_sf"/>
</dbReference>
<dbReference type="InterPro" id="IPR001881">
    <property type="entry name" value="EGF-like_Ca-bd_dom"/>
</dbReference>
<dbReference type="eggNOG" id="ENOG502QQPF">
    <property type="taxonomic scope" value="Eukaryota"/>
</dbReference>
<evidence type="ECO:0000256" key="3">
    <source>
        <dbReference type="ARBA" id="ARBA00022536"/>
    </source>
</evidence>
<keyword evidence="9" id="KW-0418">Kinase</keyword>
<keyword evidence="3" id="KW-0245">EGF-like domain</keyword>
<evidence type="ECO:0000256" key="13">
    <source>
        <dbReference type="ARBA" id="ARBA00023157"/>
    </source>
</evidence>
<evidence type="ECO:0000256" key="6">
    <source>
        <dbReference type="ARBA" id="ARBA00022729"/>
    </source>
</evidence>
<dbReference type="SUPFAM" id="SSF57184">
    <property type="entry name" value="Growth factor receptor domain"/>
    <property type="match status" value="1"/>
</dbReference>
<keyword evidence="21" id="KW-1185">Reference proteome</keyword>
<dbReference type="PANTHER" id="PTHR27005">
    <property type="entry name" value="WALL-ASSOCIATED RECEPTOR KINASE-LIKE 21"/>
    <property type="match status" value="1"/>
</dbReference>
<keyword evidence="6 18" id="KW-0732">Signal</keyword>
<dbReference type="InterPro" id="IPR000719">
    <property type="entry name" value="Prot_kinase_dom"/>
</dbReference>
<sequence length="789" mass="86982">MQREARRCLSESTTSEMATAPRRSLQAIAALVVLLAPAALAQRQPPPPPSSATLPLGVARPGCRDSCGNITIPYPFGIGAGCYRDDGTGGFQLLCDDSRSPPRLTVYGYDHQLAGLSLVDGEARAYLNATRECFNSTGGYVGGRPGAYMSLGGSPGASPFFFSPAKNRLVAIGCPNLGYFVDDKGYYVSGCMSVCRPSQYNIPGQGSCTGVGCCQSAIPPAVYFYEPHQINFQQGQGDPAFASNVTTCHYVFLVETEWFSYSDRVFLNRTDDFDVPVVLDWGIRNAGNCSAAKRNMTDYACRSANSDCVTSTNGAGYRCNCSKGYEGNPYLDGGCRDIDECRRPDKYPCYGDCTNLPGNYTCKCRPGTDGDAYQQNGCRPKDKFTLALKVVTGVSVGVFLSVFMCFWLYLGLQKRKLIRTKQRFFEQNGGVILQQQMRSYSSAGAGAGGFKIFSEEELEKATNSFAADRVLGRGGHGVVYRGVLEDKTVVAIKRSKMMEEAQTKEFAREMLILSQINHRNVVKLLGCCLEVEVPMLVYEFVSNGTLYHYIHDKDLKADITLDTRLRIAAESAEALGYMHSSASPPILHGDVKTANILLDDKLTAKVSDFGASKLAPADEAEIATLVQGTCGYLDPEYLMTCQLTDKSDVYSFGVVLLELLTRKKALYFDGPEEDRSLVSCFMTAMKAGRHEELLDSQVRNEMRAEVLEEIAHLVMRCLNMSGEERPTMKEAAERLEKLRRYQQHPWAQADGNLEERQTLLPMEQRDLPSMIRQQDVLDLEEGSTYTYSL</sequence>
<dbReference type="SUPFAM" id="SSF56112">
    <property type="entry name" value="Protein kinase-like (PK-like)"/>
    <property type="match status" value="1"/>
</dbReference>